<evidence type="ECO:0000313" key="2">
    <source>
        <dbReference type="EMBL" id="CAF9923112.1"/>
    </source>
</evidence>
<feature type="region of interest" description="Disordered" evidence="1">
    <location>
        <begin position="70"/>
        <end position="121"/>
    </location>
</feature>
<dbReference type="EMBL" id="CAJPDQ010000019">
    <property type="protein sequence ID" value="CAF9923112.1"/>
    <property type="molecule type" value="Genomic_DNA"/>
</dbReference>
<protein>
    <submittedName>
        <fullName evidence="2">Uncharacterized protein</fullName>
    </submittedName>
</protein>
<comment type="caution">
    <text evidence="2">The sequence shown here is derived from an EMBL/GenBank/DDBJ whole genome shotgun (WGS) entry which is preliminary data.</text>
</comment>
<sequence length="170" mass="18874">MKRGTFVGDISSEFRVAQDLSGTTMERSNGSFRLTKKPYLLFGTGPSITALPSAYRAFIAPTLALATGLAAARTSDADIPSPNPSPWPSWPPSPWPSRPPSPHPPLTDAGPSSSRRRPRSLNENTMKLLARELALELDDLQRREADFEYEDAGYGHQRRALEDDDFWLYI</sequence>
<organism evidence="2 3">
    <name type="scientific">Gomphillus americanus</name>
    <dbReference type="NCBI Taxonomy" id="1940652"/>
    <lineage>
        <taxon>Eukaryota</taxon>
        <taxon>Fungi</taxon>
        <taxon>Dikarya</taxon>
        <taxon>Ascomycota</taxon>
        <taxon>Pezizomycotina</taxon>
        <taxon>Lecanoromycetes</taxon>
        <taxon>OSLEUM clade</taxon>
        <taxon>Ostropomycetidae</taxon>
        <taxon>Ostropales</taxon>
        <taxon>Graphidaceae</taxon>
        <taxon>Gomphilloideae</taxon>
        <taxon>Gomphillus</taxon>
    </lineage>
</organism>
<accession>A0A8H3FD69</accession>
<feature type="compositionally biased region" description="Pro residues" evidence="1">
    <location>
        <begin position="81"/>
        <end position="105"/>
    </location>
</feature>
<gene>
    <name evidence="2" type="ORF">GOMPHAMPRED_002739</name>
</gene>
<proteinExistence type="predicted"/>
<dbReference type="AlphaFoldDB" id="A0A8H3FD69"/>
<evidence type="ECO:0000313" key="3">
    <source>
        <dbReference type="Proteomes" id="UP000664169"/>
    </source>
</evidence>
<name>A0A8H3FD69_9LECA</name>
<evidence type="ECO:0000256" key="1">
    <source>
        <dbReference type="SAM" id="MobiDB-lite"/>
    </source>
</evidence>
<dbReference type="Proteomes" id="UP000664169">
    <property type="component" value="Unassembled WGS sequence"/>
</dbReference>
<keyword evidence="3" id="KW-1185">Reference proteome</keyword>
<reference evidence="2" key="1">
    <citation type="submission" date="2021-03" db="EMBL/GenBank/DDBJ databases">
        <authorList>
            <person name="Tagirdzhanova G."/>
        </authorList>
    </citation>
    <scope>NUCLEOTIDE SEQUENCE</scope>
</reference>